<protein>
    <submittedName>
        <fullName evidence="1">Uncharacterized protein</fullName>
    </submittedName>
</protein>
<accession>A0A174QRJ7</accession>
<gene>
    <name evidence="1" type="ORF">ERS852520_02049</name>
</gene>
<proteinExistence type="predicted"/>
<reference evidence="1 2" key="1">
    <citation type="submission" date="2015-09" db="EMBL/GenBank/DDBJ databases">
        <authorList>
            <consortium name="Pathogen Informatics"/>
        </authorList>
    </citation>
    <scope>NUCLEOTIDE SEQUENCE [LARGE SCALE GENOMIC DNA]</scope>
    <source>
        <strain evidence="1 2">2789STDY5834908</strain>
    </source>
</reference>
<evidence type="ECO:0000313" key="2">
    <source>
        <dbReference type="Proteomes" id="UP000095564"/>
    </source>
</evidence>
<name>A0A174QRJ7_ANAHA</name>
<sequence>MPTNVFETIKKINQEVEVCYQSLKKECNTYKELEEVIKDIAWLGNYDGFGMTRNFLVNLMRKKMEEEKNNLSIH</sequence>
<dbReference type="EMBL" id="CZAU01000020">
    <property type="protein sequence ID" value="CUP73528.1"/>
    <property type="molecule type" value="Genomic_DNA"/>
</dbReference>
<dbReference type="AlphaFoldDB" id="A0A174QRJ7"/>
<dbReference type="Proteomes" id="UP000095564">
    <property type="component" value="Unassembled WGS sequence"/>
</dbReference>
<organism evidence="1 2">
    <name type="scientific">Anaerostipes hadrus</name>
    <dbReference type="NCBI Taxonomy" id="649756"/>
    <lineage>
        <taxon>Bacteria</taxon>
        <taxon>Bacillati</taxon>
        <taxon>Bacillota</taxon>
        <taxon>Clostridia</taxon>
        <taxon>Lachnospirales</taxon>
        <taxon>Lachnospiraceae</taxon>
        <taxon>Anaerostipes</taxon>
    </lineage>
</organism>
<dbReference type="RefSeq" id="WP_055160728.1">
    <property type="nucleotide sequence ID" value="NZ_CZAU01000020.1"/>
</dbReference>
<evidence type="ECO:0000313" key="1">
    <source>
        <dbReference type="EMBL" id="CUP73528.1"/>
    </source>
</evidence>